<dbReference type="Proteomes" id="UP000824120">
    <property type="component" value="Chromosome 5"/>
</dbReference>
<keyword evidence="3" id="KW-1185">Reference proteome</keyword>
<organism evidence="2 3">
    <name type="scientific">Solanum commersonii</name>
    <name type="common">Commerson's wild potato</name>
    <name type="synonym">Commerson's nightshade</name>
    <dbReference type="NCBI Taxonomy" id="4109"/>
    <lineage>
        <taxon>Eukaryota</taxon>
        <taxon>Viridiplantae</taxon>
        <taxon>Streptophyta</taxon>
        <taxon>Embryophyta</taxon>
        <taxon>Tracheophyta</taxon>
        <taxon>Spermatophyta</taxon>
        <taxon>Magnoliopsida</taxon>
        <taxon>eudicotyledons</taxon>
        <taxon>Gunneridae</taxon>
        <taxon>Pentapetalae</taxon>
        <taxon>asterids</taxon>
        <taxon>lamiids</taxon>
        <taxon>Solanales</taxon>
        <taxon>Solanaceae</taxon>
        <taxon>Solanoideae</taxon>
        <taxon>Solaneae</taxon>
        <taxon>Solanum</taxon>
    </lineage>
</organism>
<protein>
    <submittedName>
        <fullName evidence="2">Uncharacterized protein</fullName>
    </submittedName>
</protein>
<feature type="compositionally biased region" description="Basic and acidic residues" evidence="1">
    <location>
        <begin position="171"/>
        <end position="189"/>
    </location>
</feature>
<feature type="compositionally biased region" description="Basic and acidic residues" evidence="1">
    <location>
        <begin position="72"/>
        <end position="121"/>
    </location>
</feature>
<feature type="region of interest" description="Disordered" evidence="1">
    <location>
        <begin position="71"/>
        <end position="189"/>
    </location>
</feature>
<evidence type="ECO:0000313" key="2">
    <source>
        <dbReference type="EMBL" id="KAG5605222.1"/>
    </source>
</evidence>
<sequence>MTAAVGRPLQVDLTTHNRTRPSCARVKVEVDILGEFPKRINIGMRKKSGKIMEKWVTIKYDYVIHPELFPQEENKEEKEQKSKNKEDKRDNGDIADGKGAKGKKQEQDDRGYEEKERVTKERKGKKGNETQPSQQKSATQQESKRRGSETWSSNLHLKEDKIDLEQSSVKQENEGERTTTKEVEKEDDLPRKEAARFLLNRLIRKSRKRYKKS</sequence>
<dbReference type="EMBL" id="JACXVP010000005">
    <property type="protein sequence ID" value="KAG5605222.1"/>
    <property type="molecule type" value="Genomic_DNA"/>
</dbReference>
<proteinExistence type="predicted"/>
<feature type="compositionally biased region" description="Polar residues" evidence="1">
    <location>
        <begin position="129"/>
        <end position="141"/>
    </location>
</feature>
<dbReference type="PANTHER" id="PTHR31286">
    <property type="entry name" value="GLYCINE-RICH CELL WALL STRUCTURAL PROTEIN 1.8-LIKE"/>
    <property type="match status" value="1"/>
</dbReference>
<gene>
    <name evidence="2" type="ORF">H5410_026714</name>
</gene>
<dbReference type="OrthoDB" id="1399756at2759"/>
<name>A0A9J5Z2B2_SOLCO</name>
<evidence type="ECO:0000256" key="1">
    <source>
        <dbReference type="SAM" id="MobiDB-lite"/>
    </source>
</evidence>
<dbReference type="PANTHER" id="PTHR31286:SF179">
    <property type="entry name" value="RNASE H TYPE-1 DOMAIN-CONTAINING PROTEIN"/>
    <property type="match status" value="1"/>
</dbReference>
<dbReference type="AlphaFoldDB" id="A0A9J5Z2B2"/>
<comment type="caution">
    <text evidence="2">The sequence shown here is derived from an EMBL/GenBank/DDBJ whole genome shotgun (WGS) entry which is preliminary data.</text>
</comment>
<reference evidence="2 3" key="1">
    <citation type="submission" date="2020-09" db="EMBL/GenBank/DDBJ databases">
        <title>De no assembly of potato wild relative species, Solanum commersonii.</title>
        <authorList>
            <person name="Cho K."/>
        </authorList>
    </citation>
    <scope>NUCLEOTIDE SEQUENCE [LARGE SCALE GENOMIC DNA]</scope>
    <source>
        <strain evidence="2">LZ3.2</strain>
        <tissue evidence="2">Leaf</tissue>
    </source>
</reference>
<evidence type="ECO:0000313" key="3">
    <source>
        <dbReference type="Proteomes" id="UP000824120"/>
    </source>
</evidence>
<dbReference type="InterPro" id="IPR040256">
    <property type="entry name" value="At4g02000-like"/>
</dbReference>
<accession>A0A9J5Z2B2</accession>